<keyword evidence="5" id="KW-0378">Hydrolase</keyword>
<dbReference type="Pfam" id="PF00270">
    <property type="entry name" value="DEAD"/>
    <property type="match status" value="1"/>
</dbReference>
<evidence type="ECO:0000313" key="5">
    <source>
        <dbReference type="EMBL" id="HIW96133.1"/>
    </source>
</evidence>
<dbReference type="AlphaFoldDB" id="A0A9D1UQP5"/>
<dbReference type="Pfam" id="PF09369">
    <property type="entry name" value="MZB"/>
    <property type="match status" value="1"/>
</dbReference>
<evidence type="ECO:0000259" key="4">
    <source>
        <dbReference type="PROSITE" id="PS51194"/>
    </source>
</evidence>
<dbReference type="PROSITE" id="PS51194">
    <property type="entry name" value="HELICASE_CTER"/>
    <property type="match status" value="1"/>
</dbReference>
<evidence type="ECO:0000259" key="3">
    <source>
        <dbReference type="PROSITE" id="PS51192"/>
    </source>
</evidence>
<feature type="domain" description="Helicase C-terminal" evidence="4">
    <location>
        <begin position="296"/>
        <end position="450"/>
    </location>
</feature>
<dbReference type="PANTHER" id="PTHR47957">
    <property type="entry name" value="ATP-DEPENDENT HELICASE HRQ1"/>
    <property type="match status" value="1"/>
</dbReference>
<dbReference type="EMBL" id="DXFZ01000083">
    <property type="protein sequence ID" value="HIW96133.1"/>
    <property type="molecule type" value="Genomic_DNA"/>
</dbReference>
<evidence type="ECO:0000256" key="2">
    <source>
        <dbReference type="ARBA" id="ARBA00022840"/>
    </source>
</evidence>
<dbReference type="Gene3D" id="3.40.50.300">
    <property type="entry name" value="P-loop containing nucleotide triphosphate hydrolases"/>
    <property type="match status" value="2"/>
</dbReference>
<dbReference type="InterPro" id="IPR022307">
    <property type="entry name" value="Helicase_put_actinobac"/>
</dbReference>
<dbReference type="SUPFAM" id="SSF52540">
    <property type="entry name" value="P-loop containing nucleoside triphosphate hydrolases"/>
    <property type="match status" value="1"/>
</dbReference>
<dbReference type="SMART" id="SM00490">
    <property type="entry name" value="HELICc"/>
    <property type="match status" value="1"/>
</dbReference>
<reference evidence="5" key="2">
    <citation type="submission" date="2021-04" db="EMBL/GenBank/DDBJ databases">
        <authorList>
            <person name="Gilroy R."/>
        </authorList>
    </citation>
    <scope>NUCLEOTIDE SEQUENCE</scope>
    <source>
        <strain evidence="5">4376</strain>
    </source>
</reference>
<protein>
    <submittedName>
        <fullName evidence="5">DEAD/DEAH box helicase</fullName>
    </submittedName>
</protein>
<accession>A0A9D1UQP5</accession>
<dbReference type="InterPro" id="IPR018973">
    <property type="entry name" value="MZB"/>
</dbReference>
<dbReference type="GO" id="GO:0043138">
    <property type="term" value="F:3'-5' DNA helicase activity"/>
    <property type="evidence" value="ECO:0007669"/>
    <property type="project" value="TreeGrafter"/>
</dbReference>
<reference evidence="5" key="1">
    <citation type="journal article" date="2021" name="PeerJ">
        <title>Extensive microbial diversity within the chicken gut microbiome revealed by metagenomics and culture.</title>
        <authorList>
            <person name="Gilroy R."/>
            <person name="Ravi A."/>
            <person name="Getino M."/>
            <person name="Pursley I."/>
            <person name="Horton D.L."/>
            <person name="Alikhan N.F."/>
            <person name="Baker D."/>
            <person name="Gharbi K."/>
            <person name="Hall N."/>
            <person name="Watson M."/>
            <person name="Adriaenssens E.M."/>
            <person name="Foster-Nyarko E."/>
            <person name="Jarju S."/>
            <person name="Secka A."/>
            <person name="Antonio M."/>
            <person name="Oren A."/>
            <person name="Chaudhuri R.R."/>
            <person name="La Ragione R."/>
            <person name="Hildebrand F."/>
            <person name="Pallen M.J."/>
        </authorList>
    </citation>
    <scope>NUCLEOTIDE SEQUENCE</scope>
    <source>
        <strain evidence="5">4376</strain>
    </source>
</reference>
<dbReference type="InterPro" id="IPR027417">
    <property type="entry name" value="P-loop_NTPase"/>
</dbReference>
<feature type="domain" description="Helicase ATP-binding" evidence="3">
    <location>
        <begin position="76"/>
        <end position="253"/>
    </location>
</feature>
<dbReference type="InterPro" id="IPR011545">
    <property type="entry name" value="DEAD/DEAH_box_helicase_dom"/>
</dbReference>
<dbReference type="CDD" id="cd18797">
    <property type="entry name" value="SF2_C_Hrq"/>
    <property type="match status" value="1"/>
</dbReference>
<dbReference type="InterPro" id="IPR001650">
    <property type="entry name" value="Helicase_C-like"/>
</dbReference>
<gene>
    <name evidence="5" type="ORF">H9867_06600</name>
</gene>
<dbReference type="GO" id="GO:0036297">
    <property type="term" value="P:interstrand cross-link repair"/>
    <property type="evidence" value="ECO:0007669"/>
    <property type="project" value="TreeGrafter"/>
</dbReference>
<dbReference type="GO" id="GO:0006289">
    <property type="term" value="P:nucleotide-excision repair"/>
    <property type="evidence" value="ECO:0007669"/>
    <property type="project" value="TreeGrafter"/>
</dbReference>
<dbReference type="InterPro" id="IPR014001">
    <property type="entry name" value="Helicase_ATP-bd"/>
</dbReference>
<proteinExistence type="predicted"/>
<dbReference type="Pfam" id="PF22982">
    <property type="entry name" value="WHD_HRQ1"/>
    <property type="match status" value="1"/>
</dbReference>
<organism evidence="5 6">
    <name type="scientific">Candidatus Corynebacterium gallistercoris</name>
    <dbReference type="NCBI Taxonomy" id="2838530"/>
    <lineage>
        <taxon>Bacteria</taxon>
        <taxon>Bacillati</taxon>
        <taxon>Actinomycetota</taxon>
        <taxon>Actinomycetes</taxon>
        <taxon>Mycobacteriales</taxon>
        <taxon>Corynebacteriaceae</taxon>
        <taxon>Corynebacterium</taxon>
    </lineage>
</organism>
<sequence>MTDTTSATSPSFGQEILDSVTPFFPRSTVTHVRHIPATASQPAPWPQWATESAPKLISYLQDSGITQPYSHQATTAQAGWDGQDVICATGTASGKSLGYQLPILCTLATDPTATALYLSPTKALAQDQKASLSRMCAAALPSVMCASYDADTQPETRRTIREQARIIITNPDMLHASILSNPEKWTRLLKTLRFIVVDECHVYRGVFGAHVSLVLRRLLRLIPHRVTVLLASATSVDPAAHARRLTGRENILAVTEDGAPTGERTIALWEPGFLPDEHRGDNGAPVRRAANSEAADIMGHIIAQGARTLTFVRSRRGAEAVAMNTAEKLSTLGRSQDAVHIAAYRAGYTPEDRRRLETQLDNGELLGVAATNALELGIDVGGLDAVVTSGFPGTIASFRQQAGRAGRRGQGALVVLVGADDPMDTFLIHHPEALLDKPVENTVFDPANPYVLADHLVCAAAERPLTDAEIEAWGGTRVAEYLIGKGLLKRRPRGVFADVRRAGEIRGAMGLRGASHQKIAIVERETGRMLGTVDAARAASDVHTGAVYLHQGETYLVELLDWEEAVAWVRVAQPEYTTAAVRTTNIELLRTRSAREVRDGVWLADVDVKVTHQVTGFKKRRPSGEVLEQVPLDVPPDELRTRAVAYTVDPMILGELGLPEPLWPGTLHAAEHAAIGLLPLLATCDRWDIGGVSTVLHADTGLPWVFVYDGYAGGSGFAEQGFARFGDWMRTTASAVASCTCQSGCPSCVQSPKCGNGNEPLFKEGALALLRYLAGD</sequence>
<dbReference type="PROSITE" id="PS51192">
    <property type="entry name" value="HELICASE_ATP_BIND_1"/>
    <property type="match status" value="1"/>
</dbReference>
<dbReference type="InterPro" id="IPR055227">
    <property type="entry name" value="HRQ1_WHD"/>
</dbReference>
<name>A0A9D1UQP5_9CORY</name>
<keyword evidence="1" id="KW-0547">Nucleotide-binding</keyword>
<dbReference type="Pfam" id="PF00271">
    <property type="entry name" value="Helicase_C"/>
    <property type="match status" value="1"/>
</dbReference>
<evidence type="ECO:0000313" key="6">
    <source>
        <dbReference type="Proteomes" id="UP000824189"/>
    </source>
</evidence>
<dbReference type="PANTHER" id="PTHR47957:SF3">
    <property type="entry name" value="ATP-DEPENDENT HELICASE HRQ1"/>
    <property type="match status" value="1"/>
</dbReference>
<dbReference type="CDD" id="cd17923">
    <property type="entry name" value="DEXHc_Hrq1-like"/>
    <property type="match status" value="1"/>
</dbReference>
<dbReference type="GO" id="GO:0003676">
    <property type="term" value="F:nucleic acid binding"/>
    <property type="evidence" value="ECO:0007669"/>
    <property type="project" value="InterPro"/>
</dbReference>
<dbReference type="NCBIfam" id="TIGR03817">
    <property type="entry name" value="DECH_helic"/>
    <property type="match status" value="1"/>
</dbReference>
<dbReference type="SMART" id="SM00487">
    <property type="entry name" value="DEXDc"/>
    <property type="match status" value="1"/>
</dbReference>
<dbReference type="GO" id="GO:0005524">
    <property type="term" value="F:ATP binding"/>
    <property type="evidence" value="ECO:0007669"/>
    <property type="project" value="UniProtKB-KW"/>
</dbReference>
<comment type="caution">
    <text evidence="5">The sequence shown here is derived from an EMBL/GenBank/DDBJ whole genome shotgun (WGS) entry which is preliminary data.</text>
</comment>
<keyword evidence="5" id="KW-0347">Helicase</keyword>
<evidence type="ECO:0000256" key="1">
    <source>
        <dbReference type="ARBA" id="ARBA00022741"/>
    </source>
</evidence>
<dbReference type="Proteomes" id="UP000824189">
    <property type="component" value="Unassembled WGS sequence"/>
</dbReference>
<keyword evidence="2" id="KW-0067">ATP-binding</keyword>